<accession>A0A0M3HH30</accession>
<evidence type="ECO:0000313" key="1">
    <source>
        <dbReference type="Proteomes" id="UP000036681"/>
    </source>
</evidence>
<proteinExistence type="predicted"/>
<sequence length="81" mass="9349">MVSSCGHLMHLECESENVERRCPCQSPSFRLLEEEPTQNLLAKEVYHRWKPNIRDIFDEESMRLTLGPSTSRTRSTNGSPV</sequence>
<organism evidence="1 2">
    <name type="scientific">Ascaris lumbricoides</name>
    <name type="common">Giant roundworm</name>
    <dbReference type="NCBI Taxonomy" id="6252"/>
    <lineage>
        <taxon>Eukaryota</taxon>
        <taxon>Metazoa</taxon>
        <taxon>Ecdysozoa</taxon>
        <taxon>Nematoda</taxon>
        <taxon>Chromadorea</taxon>
        <taxon>Rhabditida</taxon>
        <taxon>Spirurina</taxon>
        <taxon>Ascaridomorpha</taxon>
        <taxon>Ascaridoidea</taxon>
        <taxon>Ascarididae</taxon>
        <taxon>Ascaris</taxon>
    </lineage>
</organism>
<reference evidence="2 3" key="1">
    <citation type="submission" date="2017-02" db="UniProtKB">
        <authorList>
            <consortium name="WormBaseParasite"/>
        </authorList>
    </citation>
    <scope>IDENTIFICATION</scope>
</reference>
<dbReference type="Proteomes" id="UP000036681">
    <property type="component" value="Unplaced"/>
</dbReference>
<evidence type="ECO:0000313" key="2">
    <source>
        <dbReference type="WBParaSite" id="ALUE_0000082501-mRNA-1"/>
    </source>
</evidence>
<dbReference type="AlphaFoldDB" id="A0A0M3HH30"/>
<evidence type="ECO:0000313" key="3">
    <source>
        <dbReference type="WBParaSite" id="ALUE_0001865401-mRNA-1"/>
    </source>
</evidence>
<dbReference type="WBParaSite" id="ALUE_0000082501-mRNA-1">
    <property type="protein sequence ID" value="ALUE_0000082501-mRNA-1"/>
    <property type="gene ID" value="ALUE_0000082501"/>
</dbReference>
<name>A0A0M3HH30_ASCLU</name>
<protein>
    <submittedName>
        <fullName evidence="2 3">RING-type domain-containing protein</fullName>
    </submittedName>
</protein>
<dbReference type="WBParaSite" id="ALUE_0001865401-mRNA-1">
    <property type="protein sequence ID" value="ALUE_0001865401-mRNA-1"/>
    <property type="gene ID" value="ALUE_0001865401"/>
</dbReference>
<keyword evidence="1" id="KW-1185">Reference proteome</keyword>